<keyword evidence="2" id="KW-1185">Reference proteome</keyword>
<accession>A0A225WRF7</accession>
<dbReference type="OrthoDB" id="126546at2759"/>
<gene>
    <name evidence="1" type="ORF">PHMEG_0005382</name>
</gene>
<dbReference type="EMBL" id="NBNE01000347">
    <property type="protein sequence ID" value="OWZ20233.1"/>
    <property type="molecule type" value="Genomic_DNA"/>
</dbReference>
<dbReference type="Proteomes" id="UP000198211">
    <property type="component" value="Unassembled WGS sequence"/>
</dbReference>
<evidence type="ECO:0000313" key="2">
    <source>
        <dbReference type="Proteomes" id="UP000198211"/>
    </source>
</evidence>
<reference evidence="2" key="1">
    <citation type="submission" date="2017-03" db="EMBL/GenBank/DDBJ databases">
        <title>Phytopthora megakarya and P. palmivora, two closely related causual agents of cacao black pod achieved similar genome size and gene model numbers by different mechanisms.</title>
        <authorList>
            <person name="Ali S."/>
            <person name="Shao J."/>
            <person name="Larry D.J."/>
            <person name="Kronmiller B."/>
            <person name="Shen D."/>
            <person name="Strem M.D."/>
            <person name="Melnick R.L."/>
            <person name="Guiltinan M.J."/>
            <person name="Tyler B.M."/>
            <person name="Meinhardt L.W."/>
            <person name="Bailey B.A."/>
        </authorList>
    </citation>
    <scope>NUCLEOTIDE SEQUENCE [LARGE SCALE GENOMIC DNA]</scope>
    <source>
        <strain evidence="2">zdho120</strain>
    </source>
</reference>
<proteinExistence type="predicted"/>
<organism evidence="1 2">
    <name type="scientific">Phytophthora megakarya</name>
    <dbReference type="NCBI Taxonomy" id="4795"/>
    <lineage>
        <taxon>Eukaryota</taxon>
        <taxon>Sar</taxon>
        <taxon>Stramenopiles</taxon>
        <taxon>Oomycota</taxon>
        <taxon>Peronosporomycetes</taxon>
        <taxon>Peronosporales</taxon>
        <taxon>Peronosporaceae</taxon>
        <taxon>Phytophthora</taxon>
    </lineage>
</organism>
<name>A0A225WRF7_9STRA</name>
<protein>
    <submittedName>
        <fullName evidence="1">Uncharacterized protein</fullName>
    </submittedName>
</protein>
<dbReference type="AlphaFoldDB" id="A0A225WRF7"/>
<evidence type="ECO:0000313" key="1">
    <source>
        <dbReference type="EMBL" id="OWZ20233.1"/>
    </source>
</evidence>
<sequence>MLIASHLLQLVNDPAADMFTTNEPDESSLIPFFQRRSFVDDICFGGATFDDCLNTLDKLLN</sequence>
<comment type="caution">
    <text evidence="1">The sequence shown here is derived from an EMBL/GenBank/DDBJ whole genome shotgun (WGS) entry which is preliminary data.</text>
</comment>